<sequence length="72" mass="8175">MNHQTALFTISISINCFFLVLYIAFPDFLSSYSLIAFLPLCWPDFLFSYSPLASLFTAFLSSGLARFITTFI</sequence>
<dbReference type="EMBL" id="CP009509">
    <property type="protein sequence ID" value="AKB39243.1"/>
    <property type="molecule type" value="Genomic_DNA"/>
</dbReference>
<reference evidence="2 3" key="1">
    <citation type="submission" date="2014-07" db="EMBL/GenBank/DDBJ databases">
        <title>Methanogenic archaea and the global carbon cycle.</title>
        <authorList>
            <person name="Henriksen J.R."/>
            <person name="Luke J."/>
            <person name="Reinhart S."/>
            <person name="Benedict M.N."/>
            <person name="Youngblut N.D."/>
            <person name="Metcalf M.E."/>
            <person name="Whitaker R.J."/>
            <person name="Metcalf W.W."/>
        </authorList>
    </citation>
    <scope>NUCLEOTIDE SEQUENCE [LARGE SCALE GENOMIC DNA]</scope>
    <source>
        <strain evidence="2 3">WWM610</strain>
    </source>
</reference>
<evidence type="ECO:0000313" key="3">
    <source>
        <dbReference type="Proteomes" id="UP000033058"/>
    </source>
</evidence>
<dbReference type="Proteomes" id="UP000033058">
    <property type="component" value="Chromosome"/>
</dbReference>
<proteinExistence type="predicted"/>
<accession>A0A0E3PUK6</accession>
<keyword evidence="1" id="KW-0472">Membrane</keyword>
<keyword evidence="1" id="KW-1133">Transmembrane helix</keyword>
<feature type="transmembrane region" description="Helical" evidence="1">
    <location>
        <begin position="7"/>
        <end position="25"/>
    </location>
</feature>
<keyword evidence="1" id="KW-0812">Transmembrane</keyword>
<evidence type="ECO:0000256" key="1">
    <source>
        <dbReference type="SAM" id="Phobius"/>
    </source>
</evidence>
<evidence type="ECO:0000313" key="2">
    <source>
        <dbReference type="EMBL" id="AKB39243.1"/>
    </source>
</evidence>
<feature type="transmembrane region" description="Helical" evidence="1">
    <location>
        <begin position="45"/>
        <end position="68"/>
    </location>
</feature>
<dbReference type="PATRIC" id="fig|1434117.4.peg.304"/>
<gene>
    <name evidence="2" type="ORF">MSMAW_0252</name>
</gene>
<organism evidence="2 3">
    <name type="scientific">Methanosarcina mazei WWM610</name>
    <dbReference type="NCBI Taxonomy" id="1434117"/>
    <lineage>
        <taxon>Archaea</taxon>
        <taxon>Methanobacteriati</taxon>
        <taxon>Methanobacteriota</taxon>
        <taxon>Stenosarchaea group</taxon>
        <taxon>Methanomicrobia</taxon>
        <taxon>Methanosarcinales</taxon>
        <taxon>Methanosarcinaceae</taxon>
        <taxon>Methanosarcina</taxon>
    </lineage>
</organism>
<dbReference type="AlphaFoldDB" id="A0A0E3PUK6"/>
<name>A0A0E3PUK6_METMZ</name>
<dbReference type="HOGENOM" id="CLU_2712868_0_0_2"/>
<protein>
    <submittedName>
        <fullName evidence="2">Uncharacterized protein</fullName>
    </submittedName>
</protein>